<comment type="subcellular location">
    <subcellularLocation>
        <location evidence="1">Cell outer membrane</location>
    </subcellularLocation>
</comment>
<evidence type="ECO:0000256" key="5">
    <source>
        <dbReference type="ARBA" id="ARBA00023237"/>
    </source>
</evidence>
<dbReference type="Pfam" id="PF14322">
    <property type="entry name" value="SusD-like_3"/>
    <property type="match status" value="1"/>
</dbReference>
<name>A0A562TP13_9SPHI</name>
<evidence type="ECO:0000256" key="3">
    <source>
        <dbReference type="ARBA" id="ARBA00022729"/>
    </source>
</evidence>
<dbReference type="RefSeq" id="WP_144916114.1">
    <property type="nucleotide sequence ID" value="NZ_VLLI01000016.1"/>
</dbReference>
<dbReference type="GO" id="GO:0009279">
    <property type="term" value="C:cell outer membrane"/>
    <property type="evidence" value="ECO:0007669"/>
    <property type="project" value="UniProtKB-SubCell"/>
</dbReference>
<evidence type="ECO:0000259" key="7">
    <source>
        <dbReference type="Pfam" id="PF14322"/>
    </source>
</evidence>
<dbReference type="CDD" id="cd08977">
    <property type="entry name" value="SusD"/>
    <property type="match status" value="1"/>
</dbReference>
<keyword evidence="5" id="KW-0998">Cell outer membrane</keyword>
<evidence type="ECO:0000259" key="6">
    <source>
        <dbReference type="Pfam" id="PF07980"/>
    </source>
</evidence>
<comment type="similarity">
    <text evidence="2">Belongs to the SusD family.</text>
</comment>
<evidence type="ECO:0000313" key="8">
    <source>
        <dbReference type="EMBL" id="TWI95319.1"/>
    </source>
</evidence>
<keyword evidence="9" id="KW-1185">Reference proteome</keyword>
<reference evidence="8 9" key="1">
    <citation type="submission" date="2019-07" db="EMBL/GenBank/DDBJ databases">
        <title>Genomic Encyclopedia of Archaeal and Bacterial Type Strains, Phase II (KMG-II): from individual species to whole genera.</title>
        <authorList>
            <person name="Goeker M."/>
        </authorList>
    </citation>
    <scope>NUCLEOTIDE SEQUENCE [LARGE SCALE GENOMIC DNA]</scope>
    <source>
        <strain evidence="8 9">ATCC BAA-1854</strain>
    </source>
</reference>
<dbReference type="InterPro" id="IPR033985">
    <property type="entry name" value="SusD-like_N"/>
</dbReference>
<dbReference type="InterPro" id="IPR011990">
    <property type="entry name" value="TPR-like_helical_dom_sf"/>
</dbReference>
<accession>A0A562TP13</accession>
<feature type="domain" description="RagB/SusD" evidence="6">
    <location>
        <begin position="324"/>
        <end position="462"/>
    </location>
</feature>
<feature type="domain" description="SusD-like N-terminal" evidence="7">
    <location>
        <begin position="82"/>
        <end position="229"/>
    </location>
</feature>
<dbReference type="PROSITE" id="PS51257">
    <property type="entry name" value="PROKAR_LIPOPROTEIN"/>
    <property type="match status" value="1"/>
</dbReference>
<keyword evidence="3" id="KW-0732">Signal</keyword>
<protein>
    <submittedName>
        <fullName evidence="8">RagB/SusD domain-containing protein</fullName>
    </submittedName>
</protein>
<dbReference type="EMBL" id="VLLI01000016">
    <property type="protein sequence ID" value="TWI95319.1"/>
    <property type="molecule type" value="Genomic_DNA"/>
</dbReference>
<evidence type="ECO:0000256" key="1">
    <source>
        <dbReference type="ARBA" id="ARBA00004442"/>
    </source>
</evidence>
<evidence type="ECO:0000256" key="2">
    <source>
        <dbReference type="ARBA" id="ARBA00006275"/>
    </source>
</evidence>
<proteinExistence type="inferred from homology"/>
<keyword evidence="4" id="KW-0472">Membrane</keyword>
<dbReference type="Gene3D" id="1.25.40.390">
    <property type="match status" value="1"/>
</dbReference>
<evidence type="ECO:0000313" key="9">
    <source>
        <dbReference type="Proteomes" id="UP000317010"/>
    </source>
</evidence>
<dbReference type="InterPro" id="IPR012944">
    <property type="entry name" value="SusD_RagB_dom"/>
</dbReference>
<dbReference type="SUPFAM" id="SSF48452">
    <property type="entry name" value="TPR-like"/>
    <property type="match status" value="1"/>
</dbReference>
<sequence>MKKIFFNINKIIIGLLLVAGLLASCKKLIEIPTNPPSFVSQQEEFADSASTISAVAGVYTYNPGNGFAYSDGNLTICTALSADELTTSISSDAQQFYTYTLTPLNGRVTSNLWPLPYQSIFQVNSVLSGVANNSALSAALQKQITGEMEVVRALYYFNLVNMFGGVPLVTTTNYAVTARLPRATTAAIYAQIKADLTDAEKKLTAAYPSSGHIRPNLYTAVALLAKVDLYLGNWQSAYNEANSVINSGLYSVANVPLNGVFLDGSNEAIWQLPANGLYSVYSDAANFLPQYSGATPNYLVTPFLLNAFEAGDQRLQNWIGSTSVNNQTLYYANKYKNLDPTVTTEDQMVLRLGEVYLIRAEAAAQLNNLTQALADVNTIRARAGLAPSTATSQAAVLSAVMHERQVELFCEWGNRWFDLKRTGTAAAVLGAEKTGFTANAELYPVPQAQIQLDNLLTQNPGY</sequence>
<organism evidence="8 9">
    <name type="scientific">Mucilaginibacter frigoritolerans</name>
    <dbReference type="NCBI Taxonomy" id="652788"/>
    <lineage>
        <taxon>Bacteria</taxon>
        <taxon>Pseudomonadati</taxon>
        <taxon>Bacteroidota</taxon>
        <taxon>Sphingobacteriia</taxon>
        <taxon>Sphingobacteriales</taxon>
        <taxon>Sphingobacteriaceae</taxon>
        <taxon>Mucilaginibacter</taxon>
    </lineage>
</organism>
<dbReference type="Proteomes" id="UP000317010">
    <property type="component" value="Unassembled WGS sequence"/>
</dbReference>
<gene>
    <name evidence="8" type="ORF">JN11_04434</name>
</gene>
<dbReference type="OrthoDB" id="621570at2"/>
<dbReference type="Pfam" id="PF07980">
    <property type="entry name" value="SusD_RagB"/>
    <property type="match status" value="1"/>
</dbReference>
<comment type="caution">
    <text evidence="8">The sequence shown here is derived from an EMBL/GenBank/DDBJ whole genome shotgun (WGS) entry which is preliminary data.</text>
</comment>
<dbReference type="AlphaFoldDB" id="A0A562TP13"/>
<evidence type="ECO:0000256" key="4">
    <source>
        <dbReference type="ARBA" id="ARBA00023136"/>
    </source>
</evidence>